<dbReference type="AlphaFoldDB" id="A0A437QLU6"/>
<dbReference type="RefSeq" id="WP_127699888.1">
    <property type="nucleotide sequence ID" value="NZ_SACS01000015.1"/>
</dbReference>
<accession>A0A437QLU6</accession>
<gene>
    <name evidence="1" type="ORF">EOE67_13720</name>
</gene>
<dbReference type="Proteomes" id="UP000283077">
    <property type="component" value="Unassembled WGS sequence"/>
</dbReference>
<comment type="caution">
    <text evidence="1">The sequence shown here is derived from an EMBL/GenBank/DDBJ whole genome shotgun (WGS) entry which is preliminary data.</text>
</comment>
<name>A0A437QLU6_9GAMM</name>
<protein>
    <submittedName>
        <fullName evidence="1">Uncharacterized protein</fullName>
    </submittedName>
</protein>
<reference evidence="1 2" key="1">
    <citation type="submission" date="2019-01" db="EMBL/GenBank/DDBJ databases">
        <authorList>
            <person name="Chen W.-M."/>
        </authorList>
    </citation>
    <scope>NUCLEOTIDE SEQUENCE [LARGE SCALE GENOMIC DNA]</scope>
    <source>
        <strain evidence="1 2">KYPC3</strain>
    </source>
</reference>
<proteinExistence type="predicted"/>
<organism evidence="1 2">
    <name type="scientific">Rheinheimera riviphila</name>
    <dbReference type="NCBI Taxonomy" id="1834037"/>
    <lineage>
        <taxon>Bacteria</taxon>
        <taxon>Pseudomonadati</taxon>
        <taxon>Pseudomonadota</taxon>
        <taxon>Gammaproteobacteria</taxon>
        <taxon>Chromatiales</taxon>
        <taxon>Chromatiaceae</taxon>
        <taxon>Rheinheimera</taxon>
    </lineage>
</organism>
<evidence type="ECO:0000313" key="2">
    <source>
        <dbReference type="Proteomes" id="UP000283077"/>
    </source>
</evidence>
<keyword evidence="2" id="KW-1185">Reference proteome</keyword>
<dbReference type="EMBL" id="SACS01000015">
    <property type="protein sequence ID" value="RVU35430.1"/>
    <property type="molecule type" value="Genomic_DNA"/>
</dbReference>
<evidence type="ECO:0000313" key="1">
    <source>
        <dbReference type="EMBL" id="RVU35430.1"/>
    </source>
</evidence>
<sequence>MFIRSSDNSSAEHIAPIETKNTLQQASAGTEIEVKSATSNLAEMKQCGPNMKYLLTKFQQEISANNKNIFHLAEHAAVSQVVKENYLESTGSFLSISEFRSVLPQFNRSVAEFPGKVMEPVDLIKFTRLISDQDLSGLSSYLSDNPELINKTINDRTMLAFALANVKKEIDTLNTINVLIKQGFKPSVMDLVTAIDAGKSFQLIDEISGYIKSELSVEFNIDGVSYNLVTYSAYKKLYDYSLHFYQVHGVGLSLIDGYNVLDFVNFEENENTMSSQELVSLAAQYELAPARASRLAAYLEYVKTNFRPEIFEMLSEQYLVSKKDNVELLSGKLDPQRLTKLQGLIEKNSSIYQQLRMLKSEADTCIPTTAQQQAQVKESTSSANINHTEQNKASFLFDGSLSQAEKMFKAALLISDDDLADVAAVRTAFDLIIQGDTDKGLFSLDQYLDGRSASDKSKVYSSLLTQCVIKMRSGGVIQQLMLRGANMHEKAIFMFINNNNVDAIEIYKKHHDIKYARSVQGLTPLEAAIKRKSDADLISRLQ</sequence>